<reference evidence="3" key="1">
    <citation type="submission" date="2015-08" db="EMBL/GenBank/DDBJ databases">
        <title>Fjat-14210 dsm16467.</title>
        <authorList>
            <person name="Liu B."/>
            <person name="Wang J."/>
            <person name="Zhu Y."/>
            <person name="Liu G."/>
            <person name="Chen Q."/>
            <person name="Chen Z."/>
            <person name="Lan J."/>
            <person name="Che J."/>
            <person name="Ge C."/>
            <person name="Shi H."/>
            <person name="Pan Z."/>
            <person name="Liu X."/>
        </authorList>
    </citation>
    <scope>NUCLEOTIDE SEQUENCE [LARGE SCALE GENOMIC DNA]</scope>
    <source>
        <strain evidence="3">DSM 16467</strain>
    </source>
</reference>
<feature type="transmembrane region" description="Helical" evidence="1">
    <location>
        <begin position="27"/>
        <end position="48"/>
    </location>
</feature>
<sequence>MTSESISNTIFSPLKIWAEKSNGNWNMLIVSGFVLLLVGAILLFVLRNKIGETDERTSPIYLKSAFIMLGGFVLFDLIFPKGYMWQIFLLFKYSLAFLVSGVYLAVQYKKGF</sequence>
<keyword evidence="1" id="KW-0472">Membrane</keyword>
<dbReference type="STRING" id="284581.AMD01_11815"/>
<dbReference type="AlphaFoldDB" id="A0A0M0L650"/>
<evidence type="ECO:0008006" key="4">
    <source>
        <dbReference type="Google" id="ProtNLM"/>
    </source>
</evidence>
<accession>A0A0M0L650</accession>
<evidence type="ECO:0000256" key="1">
    <source>
        <dbReference type="SAM" id="Phobius"/>
    </source>
</evidence>
<feature type="transmembrane region" description="Helical" evidence="1">
    <location>
        <begin position="60"/>
        <end position="79"/>
    </location>
</feature>
<dbReference type="EMBL" id="LILC01000013">
    <property type="protein sequence ID" value="KOO46504.1"/>
    <property type="molecule type" value="Genomic_DNA"/>
</dbReference>
<name>A0A0M0L650_9BACI</name>
<keyword evidence="3" id="KW-1185">Reference proteome</keyword>
<feature type="transmembrane region" description="Helical" evidence="1">
    <location>
        <begin position="85"/>
        <end position="106"/>
    </location>
</feature>
<proteinExistence type="predicted"/>
<dbReference type="OrthoDB" id="2314354at2"/>
<comment type="caution">
    <text evidence="2">The sequence shown here is derived from an EMBL/GenBank/DDBJ whole genome shotgun (WGS) entry which is preliminary data.</text>
</comment>
<keyword evidence="1" id="KW-1133">Transmembrane helix</keyword>
<organism evidence="2 3">
    <name type="scientific">Priestia koreensis</name>
    <dbReference type="NCBI Taxonomy" id="284581"/>
    <lineage>
        <taxon>Bacteria</taxon>
        <taxon>Bacillati</taxon>
        <taxon>Bacillota</taxon>
        <taxon>Bacilli</taxon>
        <taxon>Bacillales</taxon>
        <taxon>Bacillaceae</taxon>
        <taxon>Priestia</taxon>
    </lineage>
</organism>
<gene>
    <name evidence="2" type="ORF">AMD01_11815</name>
</gene>
<dbReference type="Proteomes" id="UP000037558">
    <property type="component" value="Unassembled WGS sequence"/>
</dbReference>
<protein>
    <recommendedName>
        <fullName evidence="4">DUF2178 domain-containing protein</fullName>
    </recommendedName>
</protein>
<dbReference type="RefSeq" id="WP_053401599.1">
    <property type="nucleotide sequence ID" value="NZ_JAUKEN010000001.1"/>
</dbReference>
<evidence type="ECO:0000313" key="2">
    <source>
        <dbReference type="EMBL" id="KOO46504.1"/>
    </source>
</evidence>
<evidence type="ECO:0000313" key="3">
    <source>
        <dbReference type="Proteomes" id="UP000037558"/>
    </source>
</evidence>
<dbReference type="PATRIC" id="fig|284581.3.peg.2480"/>
<keyword evidence="1" id="KW-0812">Transmembrane</keyword>